<dbReference type="EMBL" id="SRMF01000004">
    <property type="protein sequence ID" value="TGG92815.1"/>
    <property type="molecule type" value="Genomic_DNA"/>
</dbReference>
<evidence type="ECO:0000313" key="2">
    <source>
        <dbReference type="Proteomes" id="UP000297475"/>
    </source>
</evidence>
<accession>A0A4Z0W6G3</accession>
<gene>
    <name evidence="1" type="ORF">E4656_11850</name>
</gene>
<sequence length="1183" mass="134195">MLRDEYQFENADQFIQQAEQHGIDALLGNPISLELLVKAMRQQGSQSWPAGRYDVLDLACRELVTESNRDHRDRLRDFPIPPESLLDSAGELSALILLADIQGLATDQDAGSDLYPTVADLRLGNSSAAAQSLSTRLFSVAAPERMRPVHRTVAEFLGARWINRQLADKRLMPHRLLSQLLAPDGGLVAELRGLTAWLAALNADLCQKLTDADPVAVALYGDIQLLPAASQRYLLRALFNKARGLPQLHWQLAQSPTSGDLATAELLEDFQGLLTGYRHAEASQAELSIALTIFMHRPKALPELKGNLLNIVQDARCWQINRIRALESWLGQCAPDEVSGLLQAVGTGQVQDADDELLGHLLEFVYPNHLRTLDLLDYFHPLKQRNLLGTYWGFWRLSLWDKLPEADMPALLDQLVKRPELFEGEDQLSAARDLADRLLVTTLQFHGDQIDDDRLFQWLGVGIDQYGLLRRDREMHNQIRDWLSARPERVKAMVRRVVEKDGAEERHRWLMDQGRLHDARHPNDMADWLLSVAASADESVAVACVNYLAQGINAGHNPITLTLDQVLTWQQNHPDRAHLLKPLLVCNLPSLQTQQAEWQVRENDRRQELRSKRTQAVRPLIPAIRDGTAEAHVYDQLAKLWHGRFYDTPGDTPQERFQSYCDVGDVLFEATQTGFVTCVREVELPTAQKIIDLRANDQRHRLDLAVLTGAQILLETNRDDFDALPDQRLASLVAFDLVDGGEGRHDWWAHCLSSRPQLTASVYIDYAITLLKAGKDYLSGSYALYHDDQYRALALYALPDLLRRFPLRARRHQLNHLTHFIRAAQKLVPDDLRTIAAEKLSKKSLLASQKAYWLVAALGADPEGYEETLLQELKHSTQRLRTTADVLEKVATEDTLHTFSPQLTGQLIELLIPQQSLELESGWVTLEHRLGDFSRALISRLSSDPDPACTQEIERLLQLELPDTLKFSLASARESQVLARRDHEYRFLDIHQVSKVLHNQSPQSAKDLQHLVLDVLQQIAEDLRSSRADIFKHFWDRPSKSDRTPRLENECRDTLISLLKDKLDSFDIRVDPESDHRNDKRSDIQLSYRNSLSLPVEVKLESSDDLWTAMHQQLMAQYTITPESGGRGLFVVFWFNKTPTRPPPGGLPKPKSAAELKRMLEKLLNRTEADLIKVIVLDASWSN</sequence>
<dbReference type="Proteomes" id="UP000297475">
    <property type="component" value="Unassembled WGS sequence"/>
</dbReference>
<name>A0A4Z0W6G3_9GAMM</name>
<dbReference type="AlphaFoldDB" id="A0A4Z0W6G3"/>
<proteinExistence type="predicted"/>
<evidence type="ECO:0000313" key="1">
    <source>
        <dbReference type="EMBL" id="TGG92815.1"/>
    </source>
</evidence>
<organism evidence="1 2">
    <name type="scientific">Natronospirillum operosum</name>
    <dbReference type="NCBI Taxonomy" id="2759953"/>
    <lineage>
        <taxon>Bacteria</taxon>
        <taxon>Pseudomonadati</taxon>
        <taxon>Pseudomonadota</taxon>
        <taxon>Gammaproteobacteria</taxon>
        <taxon>Oceanospirillales</taxon>
        <taxon>Natronospirillaceae</taxon>
        <taxon>Natronospirillum</taxon>
    </lineage>
</organism>
<keyword evidence="2" id="KW-1185">Reference proteome</keyword>
<dbReference type="OrthoDB" id="9004810at2"/>
<reference evidence="1 2" key="1">
    <citation type="submission" date="2019-04" db="EMBL/GenBank/DDBJ databases">
        <title>Natronospirillum operosus gen. nov., sp. nov., a haloalkaliphilic satellite isolated from decaying biomass of laboratory culture of cyanobacterium Geitlerinema sp. and proposal of Natronospirillaceae fam. nov. and Saccharospirillaceae fam. nov.</title>
        <authorList>
            <person name="Kevbrin V."/>
            <person name="Boltyanskaya Y."/>
            <person name="Koziaeva V."/>
            <person name="Grouzdev D.S."/>
            <person name="Park M."/>
            <person name="Cho J."/>
        </authorList>
    </citation>
    <scope>NUCLEOTIDE SEQUENCE [LARGE SCALE GENOMIC DNA]</scope>
    <source>
        <strain evidence="1 2">G-116</strain>
    </source>
</reference>
<comment type="caution">
    <text evidence="1">The sequence shown here is derived from an EMBL/GenBank/DDBJ whole genome shotgun (WGS) entry which is preliminary data.</text>
</comment>
<protein>
    <submittedName>
        <fullName evidence="1">Uncharacterized protein</fullName>
    </submittedName>
</protein>